<dbReference type="GeneID" id="19460818"/>
<evidence type="ECO:0000256" key="1">
    <source>
        <dbReference type="SAM" id="MobiDB-lite"/>
    </source>
</evidence>
<evidence type="ECO:0000313" key="3">
    <source>
        <dbReference type="Proteomes" id="UP000016922"/>
    </source>
</evidence>
<accession>S3DGZ8</accession>
<protein>
    <submittedName>
        <fullName evidence="2">Uncharacterized protein</fullName>
    </submittedName>
</protein>
<feature type="region of interest" description="Disordered" evidence="1">
    <location>
        <begin position="208"/>
        <end position="240"/>
    </location>
</feature>
<dbReference type="EMBL" id="KE145371">
    <property type="protein sequence ID" value="EPE25848.1"/>
    <property type="molecule type" value="Genomic_DNA"/>
</dbReference>
<organism evidence="2 3">
    <name type="scientific">Glarea lozoyensis (strain ATCC 20868 / MF5171)</name>
    <dbReference type="NCBI Taxonomy" id="1116229"/>
    <lineage>
        <taxon>Eukaryota</taxon>
        <taxon>Fungi</taxon>
        <taxon>Dikarya</taxon>
        <taxon>Ascomycota</taxon>
        <taxon>Pezizomycotina</taxon>
        <taxon>Leotiomycetes</taxon>
        <taxon>Helotiales</taxon>
        <taxon>Helotiaceae</taxon>
        <taxon>Glarea</taxon>
    </lineage>
</organism>
<feature type="compositionally biased region" description="Polar residues" evidence="1">
    <location>
        <begin position="392"/>
        <end position="410"/>
    </location>
</feature>
<name>S3DGZ8_GLAL2</name>
<gene>
    <name evidence="2" type="ORF">GLAREA_01760</name>
</gene>
<dbReference type="Proteomes" id="UP000016922">
    <property type="component" value="Unassembled WGS sequence"/>
</dbReference>
<feature type="compositionally biased region" description="Low complexity" evidence="1">
    <location>
        <begin position="316"/>
        <end position="327"/>
    </location>
</feature>
<sequence length="460" mass="51571">MPPAHDYRKEHDWTQFELQTMLALIVRGVHLPDYTTTNRLTSEYAARQRTYENFCTALNTALHKDDYAQDIYSKDIIKQLEKMLKERKHVVGPGGLVERGKTRRITRALTNAWNRGSQMNFDGSMGEWEEWRKRALENESRRAKGLCSIEEEEEKKEAKKKQEQEAMRLAMLAAERAMASRGDGNTGNSSYLQDAFGNKTSEEIAHLFSKNSTSRSGSSTYDPQPRRPAMSSAITPQAYDRSYYETAQELDARRDLEPGCSEGFDSVVSPPYNGRMSPELDEHVQANASASTDAVATLQSKAYERRKSYAADDFISTMGSPPMASTPMPSPGRGNAQASSSFEVIQDSDNIVRPPSSHITSPSVKRRKLAGMRRRKNADLKASERADVPSSKPEQISLSFQRPVEQSSWEVGSEQLARDTDATAALSENQKKPERRDEYGRPLPDPDTYAVGATKFIDTS</sequence>
<proteinExistence type="predicted"/>
<evidence type="ECO:0000313" key="2">
    <source>
        <dbReference type="EMBL" id="EPE25848.1"/>
    </source>
</evidence>
<feature type="compositionally biased region" description="Basic residues" evidence="1">
    <location>
        <begin position="364"/>
        <end position="376"/>
    </location>
</feature>
<dbReference type="HOGENOM" id="CLU_594540_0_0_1"/>
<feature type="compositionally biased region" description="Low complexity" evidence="1">
    <location>
        <begin position="209"/>
        <end position="219"/>
    </location>
</feature>
<feature type="compositionally biased region" description="Basic and acidic residues" evidence="1">
    <location>
        <begin position="377"/>
        <end position="387"/>
    </location>
</feature>
<feature type="region of interest" description="Disordered" evidence="1">
    <location>
        <begin position="312"/>
        <end position="460"/>
    </location>
</feature>
<keyword evidence="3" id="KW-1185">Reference proteome</keyword>
<dbReference type="AlphaFoldDB" id="S3DGZ8"/>
<feature type="region of interest" description="Disordered" evidence="1">
    <location>
        <begin position="256"/>
        <end position="293"/>
    </location>
</feature>
<feature type="compositionally biased region" description="Polar residues" evidence="1">
    <location>
        <begin position="336"/>
        <end position="349"/>
    </location>
</feature>
<dbReference type="eggNOG" id="ENOG502R89U">
    <property type="taxonomic scope" value="Eukaryota"/>
</dbReference>
<dbReference type="RefSeq" id="XP_008087167.1">
    <property type="nucleotide sequence ID" value="XM_008088976.1"/>
</dbReference>
<reference evidence="2 3" key="1">
    <citation type="journal article" date="2013" name="BMC Genomics">
        <title>Genomics-driven discovery of the pneumocandin biosynthetic gene cluster in the fungus Glarea lozoyensis.</title>
        <authorList>
            <person name="Chen L."/>
            <person name="Yue Q."/>
            <person name="Zhang X."/>
            <person name="Xiang M."/>
            <person name="Wang C."/>
            <person name="Li S."/>
            <person name="Che Y."/>
            <person name="Ortiz-Lopez F.J."/>
            <person name="Bills G.F."/>
            <person name="Liu X."/>
            <person name="An Z."/>
        </authorList>
    </citation>
    <scope>NUCLEOTIDE SEQUENCE [LARGE SCALE GENOMIC DNA]</scope>
    <source>
        <strain evidence="3">ATCC 20868 / MF5171</strain>
    </source>
</reference>
<feature type="compositionally biased region" description="Basic and acidic residues" evidence="1">
    <location>
        <begin position="429"/>
        <end position="440"/>
    </location>
</feature>
<dbReference type="OrthoDB" id="3438628at2759"/>
<dbReference type="KEGG" id="glz:GLAREA_01760"/>